<keyword evidence="1" id="KW-0472">Membrane</keyword>
<dbReference type="InterPro" id="IPR024079">
    <property type="entry name" value="MetalloPept_cat_dom_sf"/>
</dbReference>
<feature type="non-terminal residue" evidence="3">
    <location>
        <position position="105"/>
    </location>
</feature>
<sequence>MVDTINIKEEYAKQFIRQNKTVKTYGLGYDHGSIMHYRQRRYISGHLLTSILGILSGTVEMCYVYGVVTVPQLRNEYKTRHRAQPANRRSYKCTLSVSMGIDDLM</sequence>
<dbReference type="Gene3D" id="3.40.390.10">
    <property type="entry name" value="Collagenase (Catalytic Domain)"/>
    <property type="match status" value="1"/>
</dbReference>
<dbReference type="AlphaFoldDB" id="A0A0C2DQF9"/>
<name>A0A0C2DQF9_9BILA</name>
<evidence type="ECO:0000313" key="3">
    <source>
        <dbReference type="EMBL" id="KIH64902.1"/>
    </source>
</evidence>
<feature type="domain" description="Peptidase M12A" evidence="2">
    <location>
        <begin position="3"/>
        <end position="44"/>
    </location>
</feature>
<evidence type="ECO:0000259" key="2">
    <source>
        <dbReference type="Pfam" id="PF01400"/>
    </source>
</evidence>
<accession>A0A0C2DQF9</accession>
<feature type="transmembrane region" description="Helical" evidence="1">
    <location>
        <begin position="47"/>
        <end position="68"/>
    </location>
</feature>
<dbReference type="Proteomes" id="UP000054047">
    <property type="component" value="Unassembled WGS sequence"/>
</dbReference>
<keyword evidence="4" id="KW-1185">Reference proteome</keyword>
<dbReference type="GO" id="GO:0004222">
    <property type="term" value="F:metalloendopeptidase activity"/>
    <property type="evidence" value="ECO:0007669"/>
    <property type="project" value="InterPro"/>
</dbReference>
<protein>
    <recommendedName>
        <fullName evidence="2">Peptidase M12A domain-containing protein</fullName>
    </recommendedName>
</protein>
<gene>
    <name evidence="3" type="ORF">ANCDUO_04777</name>
</gene>
<reference evidence="3 4" key="1">
    <citation type="submission" date="2013-12" db="EMBL/GenBank/DDBJ databases">
        <title>Draft genome of the parsitic nematode Ancylostoma duodenale.</title>
        <authorList>
            <person name="Mitreva M."/>
        </authorList>
    </citation>
    <scope>NUCLEOTIDE SEQUENCE [LARGE SCALE GENOMIC DNA]</scope>
    <source>
        <strain evidence="3 4">Zhejiang</strain>
    </source>
</reference>
<proteinExistence type="predicted"/>
<dbReference type="GO" id="GO:0006508">
    <property type="term" value="P:proteolysis"/>
    <property type="evidence" value="ECO:0007669"/>
    <property type="project" value="InterPro"/>
</dbReference>
<dbReference type="InterPro" id="IPR001506">
    <property type="entry name" value="Peptidase_M12A"/>
</dbReference>
<keyword evidence="1" id="KW-0812">Transmembrane</keyword>
<dbReference type="Pfam" id="PF01400">
    <property type="entry name" value="Astacin"/>
    <property type="match status" value="1"/>
</dbReference>
<evidence type="ECO:0000313" key="4">
    <source>
        <dbReference type="Proteomes" id="UP000054047"/>
    </source>
</evidence>
<keyword evidence="1" id="KW-1133">Transmembrane helix</keyword>
<evidence type="ECO:0000256" key="1">
    <source>
        <dbReference type="SAM" id="Phobius"/>
    </source>
</evidence>
<dbReference type="EMBL" id="KN727812">
    <property type="protein sequence ID" value="KIH64902.1"/>
    <property type="molecule type" value="Genomic_DNA"/>
</dbReference>
<organism evidence="3 4">
    <name type="scientific">Ancylostoma duodenale</name>
    <dbReference type="NCBI Taxonomy" id="51022"/>
    <lineage>
        <taxon>Eukaryota</taxon>
        <taxon>Metazoa</taxon>
        <taxon>Ecdysozoa</taxon>
        <taxon>Nematoda</taxon>
        <taxon>Chromadorea</taxon>
        <taxon>Rhabditida</taxon>
        <taxon>Rhabditina</taxon>
        <taxon>Rhabditomorpha</taxon>
        <taxon>Strongyloidea</taxon>
        <taxon>Ancylostomatidae</taxon>
        <taxon>Ancylostomatinae</taxon>
        <taxon>Ancylostoma</taxon>
    </lineage>
</organism>